<name>A0A2N3UAQ5_9BACT</name>
<dbReference type="PROSITE" id="PS00061">
    <property type="entry name" value="ADH_SHORT"/>
    <property type="match status" value="1"/>
</dbReference>
<dbReference type="Pfam" id="PF00106">
    <property type="entry name" value="adh_short"/>
    <property type="match status" value="1"/>
</dbReference>
<comment type="caution">
    <text evidence="5">The sequence shown here is derived from an EMBL/GenBank/DDBJ whole genome shotgun (WGS) entry which is preliminary data.</text>
</comment>
<accession>A0A2N3UAQ5</accession>
<dbReference type="AlphaFoldDB" id="A0A2N3UAQ5"/>
<evidence type="ECO:0000256" key="1">
    <source>
        <dbReference type="ARBA" id="ARBA00006484"/>
    </source>
</evidence>
<sequence>MNLTTTTMKIENANILITGGTLGIGYATARILIEHGANVAITGRDEKRTHKAARELGALPITADVANPEDVKRTFQLFMEEYGRLDALINNAGIGFSKKLEEVKLEDFQQIYSVNVFGAALMGKRAAEIFKKQNYGNIINIGSTAATKGYEGGTVYASSKFALRGMTQCWQAELRKYNVRVMLLNPSEVTTAFGREEREERDSQPNKLRGREIARAIKGALELDDRGFIPEMAVWATNPF</sequence>
<evidence type="ECO:0000259" key="4">
    <source>
        <dbReference type="SMART" id="SM00822"/>
    </source>
</evidence>
<evidence type="ECO:0000256" key="2">
    <source>
        <dbReference type="ARBA" id="ARBA00023002"/>
    </source>
</evidence>
<keyword evidence="6" id="KW-1185">Reference proteome</keyword>
<dbReference type="PANTHER" id="PTHR43669">
    <property type="entry name" value="5-KETO-D-GLUCONATE 5-REDUCTASE"/>
    <property type="match status" value="1"/>
</dbReference>
<protein>
    <submittedName>
        <fullName evidence="5">3-oxoacyl-[acyl-carrier protein] reductase</fullName>
    </submittedName>
</protein>
<dbReference type="Gene3D" id="3.40.50.720">
    <property type="entry name" value="NAD(P)-binding Rossmann-like Domain"/>
    <property type="match status" value="1"/>
</dbReference>
<dbReference type="SUPFAM" id="SSF51735">
    <property type="entry name" value="NAD(P)-binding Rossmann-fold domains"/>
    <property type="match status" value="1"/>
</dbReference>
<proteinExistence type="inferred from homology"/>
<dbReference type="InterPro" id="IPR036291">
    <property type="entry name" value="NAD(P)-bd_dom_sf"/>
</dbReference>
<feature type="domain" description="Ketoreductase" evidence="4">
    <location>
        <begin position="13"/>
        <end position="175"/>
    </location>
</feature>
<comment type="similarity">
    <text evidence="1 3">Belongs to the short-chain dehydrogenases/reductases (SDR) family.</text>
</comment>
<dbReference type="Proteomes" id="UP000233782">
    <property type="component" value="Unassembled WGS sequence"/>
</dbReference>
<organism evidence="5 6">
    <name type="scientific">Pontibacter ramchanderi</name>
    <dbReference type="NCBI Taxonomy" id="1179743"/>
    <lineage>
        <taxon>Bacteria</taxon>
        <taxon>Pseudomonadati</taxon>
        <taxon>Bacteroidota</taxon>
        <taxon>Cytophagia</taxon>
        <taxon>Cytophagales</taxon>
        <taxon>Hymenobacteraceae</taxon>
        <taxon>Pontibacter</taxon>
    </lineage>
</organism>
<dbReference type="GO" id="GO:0016491">
    <property type="term" value="F:oxidoreductase activity"/>
    <property type="evidence" value="ECO:0007669"/>
    <property type="project" value="UniProtKB-KW"/>
</dbReference>
<evidence type="ECO:0000313" key="6">
    <source>
        <dbReference type="Proteomes" id="UP000233782"/>
    </source>
</evidence>
<dbReference type="PANTHER" id="PTHR43669:SF3">
    <property type="entry name" value="ALCOHOL DEHYDROGENASE, PUTATIVE (AFU_ORTHOLOGUE AFUA_3G03445)-RELATED"/>
    <property type="match status" value="1"/>
</dbReference>
<dbReference type="InterPro" id="IPR002347">
    <property type="entry name" value="SDR_fam"/>
</dbReference>
<keyword evidence="2" id="KW-0560">Oxidoreductase</keyword>
<dbReference type="CDD" id="cd05233">
    <property type="entry name" value="SDR_c"/>
    <property type="match status" value="1"/>
</dbReference>
<gene>
    <name evidence="5" type="ORF">BD749_1575</name>
</gene>
<evidence type="ECO:0000256" key="3">
    <source>
        <dbReference type="RuleBase" id="RU000363"/>
    </source>
</evidence>
<dbReference type="SMART" id="SM00822">
    <property type="entry name" value="PKS_KR"/>
    <property type="match status" value="1"/>
</dbReference>
<evidence type="ECO:0000313" key="5">
    <source>
        <dbReference type="EMBL" id="PKV66447.1"/>
    </source>
</evidence>
<dbReference type="PRINTS" id="PR00080">
    <property type="entry name" value="SDRFAMILY"/>
</dbReference>
<dbReference type="EMBL" id="PJMU01000002">
    <property type="protein sequence ID" value="PKV66447.1"/>
    <property type="molecule type" value="Genomic_DNA"/>
</dbReference>
<dbReference type="InterPro" id="IPR020904">
    <property type="entry name" value="Sc_DH/Rdtase_CS"/>
</dbReference>
<dbReference type="PRINTS" id="PR00081">
    <property type="entry name" value="GDHRDH"/>
</dbReference>
<dbReference type="InterPro" id="IPR057326">
    <property type="entry name" value="KR_dom"/>
</dbReference>
<reference evidence="5 6" key="1">
    <citation type="submission" date="2017-12" db="EMBL/GenBank/DDBJ databases">
        <title>Genomic Encyclopedia of Type Strains, Phase III (KMG-III): the genomes of soil and plant-associated and newly described type strains.</title>
        <authorList>
            <person name="Whitman W."/>
        </authorList>
    </citation>
    <scope>NUCLEOTIDE SEQUENCE [LARGE SCALE GENOMIC DNA]</scope>
    <source>
        <strain evidence="5 6">LP43</strain>
    </source>
</reference>